<dbReference type="GO" id="GO:0008270">
    <property type="term" value="F:zinc ion binding"/>
    <property type="evidence" value="ECO:0007669"/>
    <property type="project" value="UniProtKB-KW"/>
</dbReference>
<protein>
    <submittedName>
        <fullName evidence="8">RING zinc finger protein</fullName>
    </submittedName>
</protein>
<keyword evidence="2 4" id="KW-0863">Zinc-finger</keyword>
<dbReference type="EMBL" id="BDQF01000012">
    <property type="protein sequence ID" value="GAW81949.1"/>
    <property type="molecule type" value="Genomic_DNA"/>
</dbReference>
<dbReference type="Pfam" id="PF13639">
    <property type="entry name" value="zf-RING_2"/>
    <property type="match status" value="1"/>
</dbReference>
<dbReference type="PANTHER" id="PTHR45931:SF3">
    <property type="entry name" value="RING ZINC FINGER-CONTAINING PROTEIN"/>
    <property type="match status" value="1"/>
</dbReference>
<gene>
    <name evidence="8" type="ORF">PGO_114030</name>
</gene>
<dbReference type="Gene3D" id="3.30.40.10">
    <property type="entry name" value="Zinc/RING finger domain, C3HC4 (zinc finger)"/>
    <property type="match status" value="1"/>
</dbReference>
<dbReference type="SMART" id="SM00744">
    <property type="entry name" value="RINGv"/>
    <property type="match status" value="1"/>
</dbReference>
<reference evidence="9" key="1">
    <citation type="submission" date="2017-04" db="EMBL/GenBank/DDBJ databases">
        <title>Plasmodium gonderi genome.</title>
        <authorList>
            <person name="Arisue N."/>
            <person name="Honma H."/>
            <person name="Kawai S."/>
            <person name="Tougan T."/>
            <person name="Tanabe K."/>
            <person name="Horii T."/>
        </authorList>
    </citation>
    <scope>NUCLEOTIDE SEQUENCE [LARGE SCALE GENOMIC DNA]</scope>
    <source>
        <strain evidence="9">ATCC 30045</strain>
    </source>
</reference>
<feature type="transmembrane region" description="Helical" evidence="6">
    <location>
        <begin position="102"/>
        <end position="122"/>
    </location>
</feature>
<evidence type="ECO:0000256" key="4">
    <source>
        <dbReference type="PROSITE-ProRule" id="PRU00175"/>
    </source>
</evidence>
<dbReference type="GO" id="GO:0006511">
    <property type="term" value="P:ubiquitin-dependent protein catabolic process"/>
    <property type="evidence" value="ECO:0007669"/>
    <property type="project" value="TreeGrafter"/>
</dbReference>
<dbReference type="SMART" id="SM00184">
    <property type="entry name" value="RING"/>
    <property type="match status" value="1"/>
</dbReference>
<keyword evidence="9" id="KW-1185">Reference proteome</keyword>
<dbReference type="Proteomes" id="UP000195521">
    <property type="component" value="Unassembled WGS sequence"/>
</dbReference>
<feature type="domain" description="RING-type" evidence="7">
    <location>
        <begin position="335"/>
        <end position="378"/>
    </location>
</feature>
<evidence type="ECO:0000259" key="7">
    <source>
        <dbReference type="PROSITE" id="PS50089"/>
    </source>
</evidence>
<dbReference type="OrthoDB" id="21204at2759"/>
<dbReference type="PANTHER" id="PTHR45931">
    <property type="entry name" value="SI:CH211-59O9.10"/>
    <property type="match status" value="1"/>
</dbReference>
<dbReference type="InterPro" id="IPR051834">
    <property type="entry name" value="RING_finger_E3_ligase"/>
</dbReference>
<dbReference type="OMA" id="ICSICMM"/>
<dbReference type="InterPro" id="IPR013083">
    <property type="entry name" value="Znf_RING/FYVE/PHD"/>
</dbReference>
<feature type="compositionally biased region" description="Basic and acidic residues" evidence="5">
    <location>
        <begin position="297"/>
        <end position="319"/>
    </location>
</feature>
<dbReference type="PROSITE" id="PS50089">
    <property type="entry name" value="ZF_RING_2"/>
    <property type="match status" value="1"/>
</dbReference>
<proteinExistence type="predicted"/>
<keyword evidence="3" id="KW-0862">Zinc</keyword>
<evidence type="ECO:0000256" key="2">
    <source>
        <dbReference type="ARBA" id="ARBA00022771"/>
    </source>
</evidence>
<dbReference type="RefSeq" id="XP_028544538.1">
    <property type="nucleotide sequence ID" value="XM_028688737.1"/>
</dbReference>
<evidence type="ECO:0000256" key="3">
    <source>
        <dbReference type="ARBA" id="ARBA00022833"/>
    </source>
</evidence>
<feature type="transmembrane region" description="Helical" evidence="6">
    <location>
        <begin position="142"/>
        <end position="172"/>
    </location>
</feature>
<sequence length="392" mass="46091">MNVHLDDSSSNGNYIELNDTEEVLYRYLTITLYLCWMLCILTLVIISIHFIETPCEACDYYNRVVVIIILIKSIFHISLTIMRIKKRDEIENDERLKNLTIYFIKLFNSLTFFLALVSLYLLHFYNNKCSFNTVALKFIKLYYYFTITLYFLPLLFYISLGLFLSLIICIIINFSVDENDRIPTPENVIKKLAVLKYRDLDFVHNRENKNNIKKKKKKFKKPSFEIIFDKVKRAMRRKDKKDKKKINTHSTSKNENHADENLKEMLKPLNPNDPNEQSNHANEVSPICFSSSGFKGISKEQHKERDKDRENGEDIDRASDGAIDQGIEREDEDICSICMMSYNPNDEVMIMPCDKRHFFHVACLTKWLYKSQVCPICRTNIVTSLNAKNEIV</sequence>
<keyword evidence="6" id="KW-0812">Transmembrane</keyword>
<feature type="region of interest" description="Disordered" evidence="5">
    <location>
        <begin position="290"/>
        <end position="323"/>
    </location>
</feature>
<dbReference type="InterPro" id="IPR001841">
    <property type="entry name" value="Znf_RING"/>
</dbReference>
<evidence type="ECO:0000256" key="1">
    <source>
        <dbReference type="ARBA" id="ARBA00022723"/>
    </source>
</evidence>
<dbReference type="GO" id="GO:0005634">
    <property type="term" value="C:nucleus"/>
    <property type="evidence" value="ECO:0007669"/>
    <property type="project" value="TreeGrafter"/>
</dbReference>
<name>A0A1Y1JHD9_PLAGO</name>
<keyword evidence="6" id="KW-1133">Transmembrane helix</keyword>
<feature type="compositionally biased region" description="Basic residues" evidence="5">
    <location>
        <begin position="235"/>
        <end position="247"/>
    </location>
</feature>
<keyword evidence="1" id="KW-0479">Metal-binding</keyword>
<feature type="region of interest" description="Disordered" evidence="5">
    <location>
        <begin position="235"/>
        <end position="260"/>
    </location>
</feature>
<evidence type="ECO:0000313" key="9">
    <source>
        <dbReference type="Proteomes" id="UP000195521"/>
    </source>
</evidence>
<accession>A0A1Y1JHD9</accession>
<evidence type="ECO:0000313" key="8">
    <source>
        <dbReference type="EMBL" id="GAW81949.1"/>
    </source>
</evidence>
<feature type="transmembrane region" description="Helical" evidence="6">
    <location>
        <begin position="27"/>
        <end position="48"/>
    </location>
</feature>
<comment type="caution">
    <text evidence="8">The sequence shown here is derived from an EMBL/GenBank/DDBJ whole genome shotgun (WGS) entry which is preliminary data.</text>
</comment>
<keyword evidence="6" id="KW-0472">Membrane</keyword>
<evidence type="ECO:0000256" key="5">
    <source>
        <dbReference type="SAM" id="MobiDB-lite"/>
    </source>
</evidence>
<dbReference type="SUPFAM" id="SSF57850">
    <property type="entry name" value="RING/U-box"/>
    <property type="match status" value="1"/>
</dbReference>
<dbReference type="InterPro" id="IPR011016">
    <property type="entry name" value="Znf_RING-CH"/>
</dbReference>
<feature type="transmembrane region" description="Helical" evidence="6">
    <location>
        <begin position="60"/>
        <end position="81"/>
    </location>
</feature>
<dbReference type="GeneID" id="39748681"/>
<dbReference type="GO" id="GO:0061630">
    <property type="term" value="F:ubiquitin protein ligase activity"/>
    <property type="evidence" value="ECO:0007669"/>
    <property type="project" value="TreeGrafter"/>
</dbReference>
<organism evidence="8 9">
    <name type="scientific">Plasmodium gonderi</name>
    <dbReference type="NCBI Taxonomy" id="77519"/>
    <lineage>
        <taxon>Eukaryota</taxon>
        <taxon>Sar</taxon>
        <taxon>Alveolata</taxon>
        <taxon>Apicomplexa</taxon>
        <taxon>Aconoidasida</taxon>
        <taxon>Haemosporida</taxon>
        <taxon>Plasmodiidae</taxon>
        <taxon>Plasmodium</taxon>
        <taxon>Plasmodium (Plasmodium)</taxon>
    </lineage>
</organism>
<dbReference type="AlphaFoldDB" id="A0A1Y1JHD9"/>
<evidence type="ECO:0000256" key="6">
    <source>
        <dbReference type="SAM" id="Phobius"/>
    </source>
</evidence>